<dbReference type="InterPro" id="IPR036163">
    <property type="entry name" value="HMA_dom_sf"/>
</dbReference>
<dbReference type="InterPro" id="IPR017969">
    <property type="entry name" value="Heavy-metal-associated_CS"/>
</dbReference>
<dbReference type="STRING" id="1515439.SAMN06265784_1216"/>
<dbReference type="AlphaFoldDB" id="A0A1X7M5V5"/>
<evidence type="ECO:0000313" key="4">
    <source>
        <dbReference type="Proteomes" id="UP000193228"/>
    </source>
</evidence>
<evidence type="ECO:0000313" key="3">
    <source>
        <dbReference type="EMBL" id="SMG61340.1"/>
    </source>
</evidence>
<name>A0A1X7M5V5_9BURK</name>
<dbReference type="PROSITE" id="PS01047">
    <property type="entry name" value="HMA_1"/>
    <property type="match status" value="1"/>
</dbReference>
<dbReference type="Proteomes" id="UP000193228">
    <property type="component" value="Unassembled WGS sequence"/>
</dbReference>
<dbReference type="CDD" id="cd00371">
    <property type="entry name" value="HMA"/>
    <property type="match status" value="1"/>
</dbReference>
<reference evidence="4" key="1">
    <citation type="submission" date="2017-04" db="EMBL/GenBank/DDBJ databases">
        <authorList>
            <person name="Varghese N."/>
            <person name="Submissions S."/>
        </authorList>
    </citation>
    <scope>NUCLEOTIDE SEQUENCE [LARGE SCALE GENOMIC DNA]</scope>
    <source>
        <strain evidence="4">LMG 29540</strain>
    </source>
</reference>
<accession>A0A1X7M5V5</accession>
<dbReference type="SUPFAM" id="SSF55008">
    <property type="entry name" value="HMA, heavy metal-associated domain"/>
    <property type="match status" value="1"/>
</dbReference>
<proteinExistence type="predicted"/>
<dbReference type="EMBL" id="FXAT01000021">
    <property type="protein sequence ID" value="SMG61340.1"/>
    <property type="molecule type" value="Genomic_DNA"/>
</dbReference>
<evidence type="ECO:0000259" key="2">
    <source>
        <dbReference type="PROSITE" id="PS50846"/>
    </source>
</evidence>
<organism evidence="3 4">
    <name type="scientific">Paraburkholderia susongensis</name>
    <dbReference type="NCBI Taxonomy" id="1515439"/>
    <lineage>
        <taxon>Bacteria</taxon>
        <taxon>Pseudomonadati</taxon>
        <taxon>Pseudomonadota</taxon>
        <taxon>Betaproteobacteria</taxon>
        <taxon>Burkholderiales</taxon>
        <taxon>Burkholderiaceae</taxon>
        <taxon>Paraburkholderia</taxon>
    </lineage>
</organism>
<feature type="domain" description="HMA" evidence="2">
    <location>
        <begin position="1"/>
        <end position="62"/>
    </location>
</feature>
<gene>
    <name evidence="3" type="ORF">SAMN06265784_1216</name>
</gene>
<dbReference type="InterPro" id="IPR006121">
    <property type="entry name" value="HMA_dom"/>
</dbReference>
<keyword evidence="4" id="KW-1185">Reference proteome</keyword>
<dbReference type="GO" id="GO:0046872">
    <property type="term" value="F:metal ion binding"/>
    <property type="evidence" value="ECO:0007669"/>
    <property type="project" value="UniProtKB-KW"/>
</dbReference>
<dbReference type="Pfam" id="PF00403">
    <property type="entry name" value="HMA"/>
    <property type="match status" value="1"/>
</dbReference>
<sequence length="65" mass="6919">MELVIPDMTCGGCAKAVAHALNRVDPAAQIDIDVPVKIARITSALPEQRLIEAIEAAGFHPSRRA</sequence>
<dbReference type="RefSeq" id="WP_085489806.1">
    <property type="nucleotide sequence ID" value="NZ_FXAT01000021.1"/>
</dbReference>
<dbReference type="OrthoDB" id="9813965at2"/>
<keyword evidence="1" id="KW-0479">Metal-binding</keyword>
<protein>
    <submittedName>
        <fullName evidence="3">Copper chaperone</fullName>
    </submittedName>
</protein>
<dbReference type="Gene3D" id="3.30.70.100">
    <property type="match status" value="1"/>
</dbReference>
<evidence type="ECO:0000256" key="1">
    <source>
        <dbReference type="ARBA" id="ARBA00022723"/>
    </source>
</evidence>
<dbReference type="PROSITE" id="PS50846">
    <property type="entry name" value="HMA_2"/>
    <property type="match status" value="1"/>
</dbReference>